<name>A0ABW5AMX0_9BRAD</name>
<accession>A0ABW5AMX0</accession>
<organism evidence="1 2">
    <name type="scientific">Rhodoplanes azumiensis</name>
    <dbReference type="NCBI Taxonomy" id="1897628"/>
    <lineage>
        <taxon>Bacteria</taxon>
        <taxon>Pseudomonadati</taxon>
        <taxon>Pseudomonadota</taxon>
        <taxon>Alphaproteobacteria</taxon>
        <taxon>Hyphomicrobiales</taxon>
        <taxon>Nitrobacteraceae</taxon>
        <taxon>Rhodoplanes</taxon>
    </lineage>
</organism>
<comment type="caution">
    <text evidence="1">The sequence shown here is derived from an EMBL/GenBank/DDBJ whole genome shotgun (WGS) entry which is preliminary data.</text>
</comment>
<evidence type="ECO:0000313" key="1">
    <source>
        <dbReference type="EMBL" id="MFD2184259.1"/>
    </source>
</evidence>
<protein>
    <recommendedName>
        <fullName evidence="3">Anti sigma-E protein RseA N-terminal domain-containing protein</fullName>
    </recommendedName>
</protein>
<evidence type="ECO:0008006" key="3">
    <source>
        <dbReference type="Google" id="ProtNLM"/>
    </source>
</evidence>
<gene>
    <name evidence="1" type="ORF">ACFSOX_19060</name>
</gene>
<proteinExistence type="predicted"/>
<keyword evidence="2" id="KW-1185">Reference proteome</keyword>
<dbReference type="Proteomes" id="UP001597314">
    <property type="component" value="Unassembled WGS sequence"/>
</dbReference>
<evidence type="ECO:0000313" key="2">
    <source>
        <dbReference type="Proteomes" id="UP001597314"/>
    </source>
</evidence>
<dbReference type="EMBL" id="JBHUIW010000025">
    <property type="protein sequence ID" value="MFD2184259.1"/>
    <property type="molecule type" value="Genomic_DNA"/>
</dbReference>
<reference evidence="2" key="1">
    <citation type="journal article" date="2019" name="Int. J. Syst. Evol. Microbiol.">
        <title>The Global Catalogue of Microorganisms (GCM) 10K type strain sequencing project: providing services to taxonomists for standard genome sequencing and annotation.</title>
        <authorList>
            <consortium name="The Broad Institute Genomics Platform"/>
            <consortium name="The Broad Institute Genome Sequencing Center for Infectious Disease"/>
            <person name="Wu L."/>
            <person name="Ma J."/>
        </authorList>
    </citation>
    <scope>NUCLEOTIDE SEQUENCE [LARGE SCALE GENOMIC DNA]</scope>
    <source>
        <strain evidence="2">CGMCC 1.6774</strain>
    </source>
</reference>
<sequence>MDIDDFEDQVDRWGEDVAAWPEPSRTQALALLKVSAEAREVLADAVALREALAARPAVRAPADLADRILAAARAAEPLREPAPSLASPRRQRTAASPWSTALAALSGAVPRPAWRPAAVLSVCFLLGFASSFLTIARNQDQSALGFSDSLFRSLQ</sequence>
<dbReference type="RefSeq" id="WP_378479405.1">
    <property type="nucleotide sequence ID" value="NZ_JBHUIW010000025.1"/>
</dbReference>